<evidence type="ECO:0000259" key="1">
    <source>
        <dbReference type="Pfam" id="PF12680"/>
    </source>
</evidence>
<keyword evidence="2" id="KW-0413">Isomerase</keyword>
<dbReference type="EMBL" id="FRCB01000008">
    <property type="protein sequence ID" value="SHM51830.1"/>
    <property type="molecule type" value="Genomic_DNA"/>
</dbReference>
<protein>
    <submittedName>
        <fullName evidence="2">Ketosteroid isomerase-related protein</fullName>
    </submittedName>
</protein>
<dbReference type="Pfam" id="PF12680">
    <property type="entry name" value="SnoaL_2"/>
    <property type="match status" value="1"/>
</dbReference>
<dbReference type="AlphaFoldDB" id="A0A1M7JFF9"/>
<dbReference type="RefSeq" id="WP_149780390.1">
    <property type="nucleotide sequence ID" value="NZ_FRCB01000008.1"/>
</dbReference>
<evidence type="ECO:0000313" key="2">
    <source>
        <dbReference type="EMBL" id="SHM51830.1"/>
    </source>
</evidence>
<accession>A0A1M7JFF9</accession>
<gene>
    <name evidence="2" type="ORF">SAMN05443432_108168</name>
</gene>
<name>A0A1M7JFF9_9RHOB</name>
<organism evidence="2 3">
    <name type="scientific">Roseovarius litoreus</name>
    <dbReference type="NCBI Taxonomy" id="1155722"/>
    <lineage>
        <taxon>Bacteria</taxon>
        <taxon>Pseudomonadati</taxon>
        <taxon>Pseudomonadota</taxon>
        <taxon>Alphaproteobacteria</taxon>
        <taxon>Rhodobacterales</taxon>
        <taxon>Roseobacteraceae</taxon>
        <taxon>Roseovarius</taxon>
    </lineage>
</organism>
<feature type="domain" description="SnoaL-like" evidence="1">
    <location>
        <begin position="17"/>
        <end position="126"/>
    </location>
</feature>
<dbReference type="Proteomes" id="UP000322545">
    <property type="component" value="Unassembled WGS sequence"/>
</dbReference>
<dbReference type="InterPro" id="IPR037401">
    <property type="entry name" value="SnoaL-like"/>
</dbReference>
<dbReference type="GO" id="GO:0016853">
    <property type="term" value="F:isomerase activity"/>
    <property type="evidence" value="ECO:0007669"/>
    <property type="project" value="UniProtKB-KW"/>
</dbReference>
<keyword evidence="3" id="KW-1185">Reference proteome</keyword>
<dbReference type="SUPFAM" id="SSF54427">
    <property type="entry name" value="NTF2-like"/>
    <property type="match status" value="1"/>
</dbReference>
<dbReference type="Gene3D" id="3.10.450.50">
    <property type="match status" value="1"/>
</dbReference>
<sequence>MIGADEMTPKDEHEVVVLRWFTSLMRQDLDAFADLLAEDAVQEMPFGKLLEVAGSDTEWAGKDGIISYFRKAIPGRRIHIFIIKEFHRTADPEVIIVEAHCRLDVVAVGKVCDKNYVMLDKLRDGKSAVFREDYIPRVLSEVFGRNS</sequence>
<dbReference type="InterPro" id="IPR032710">
    <property type="entry name" value="NTF2-like_dom_sf"/>
</dbReference>
<proteinExistence type="predicted"/>
<evidence type="ECO:0000313" key="3">
    <source>
        <dbReference type="Proteomes" id="UP000322545"/>
    </source>
</evidence>
<reference evidence="2 3" key="1">
    <citation type="submission" date="2016-11" db="EMBL/GenBank/DDBJ databases">
        <authorList>
            <person name="Varghese N."/>
            <person name="Submissions S."/>
        </authorList>
    </citation>
    <scope>NUCLEOTIDE SEQUENCE [LARGE SCALE GENOMIC DNA]</scope>
    <source>
        <strain evidence="2 3">DSM 28249</strain>
    </source>
</reference>